<dbReference type="PANTHER" id="PTHR47049">
    <property type="entry name" value="PIEZO-TYPE MECHANOSENSITIVE ION CHANNEL HOMOLOG"/>
    <property type="match status" value="1"/>
</dbReference>
<feature type="transmembrane region" description="Helical" evidence="1">
    <location>
        <begin position="560"/>
        <end position="581"/>
    </location>
</feature>
<feature type="transmembrane region" description="Helical" evidence="1">
    <location>
        <begin position="1040"/>
        <end position="1060"/>
    </location>
</feature>
<evidence type="ECO:0000259" key="2">
    <source>
        <dbReference type="Pfam" id="PF15917"/>
    </source>
</evidence>
<dbReference type="Pfam" id="PF15917">
    <property type="entry name" value="Piezo_TM25-28"/>
    <property type="match status" value="1"/>
</dbReference>
<feature type="transmembrane region" description="Helical" evidence="1">
    <location>
        <begin position="953"/>
        <end position="975"/>
    </location>
</feature>
<keyword evidence="1" id="KW-0472">Membrane</keyword>
<feature type="transmembrane region" description="Helical" evidence="1">
    <location>
        <begin position="482"/>
        <end position="502"/>
    </location>
</feature>
<name>A0A177B7A4_9BILA</name>
<sequence>MIIGVCYVKYPHLVNQYLSANCYTEIILRIIGFQRVDYSNITNIFKIVSEPLVIFVNLFTYVAILLFLKKFKCTIEEHPLQTSPKRKKLNSIFSFVFAISIYFAGAILPSVASFIYFITFFTILSCWAMHIKFGEKFQLHYYKFIILYTLLYISLIYLYQIYEIQNFINLKPMFTKLMGLRAFIQVPNPNLPWITSASENITWKDILSPISLIVLYYIISAKYLVDSISRGIQTSYISITTFMDRLRNSLSVQPVNSSSSCSIDENTSCDHVDVKILSFYESLQFYLFRHNYVLTIIMMMVWSISYHSCMTFIYLLGACFVWMTQSRLVYMYSSPFIVIWALILILGQYIYNMDLSNMPKYLTKDISINDIGIATIPLENFITFDPFFHLCIKTIFAFIFSIGLKQSMMQIAQVSRPRVRQNINSRTDRFLSDSSPNSQFIHSDLTIFIGTYLWKLLAKYWIFMVCLMFLSISVQNCIVYRIIYLILFSLSAILFKISFRIWRRTITYYWWTVIIYSILVLIFIYLYQFKFIMEYTKSVTQMNNEQLADLGLKRYDLTELFVRLLTPTFFLIVIIIQLQYFQNVHLLITQTGEVDQTTFEAVNNAQKFRKLVKNMYNGNKNENGQRYVNLFLGIYDPCVYFYDKYISPLFWYFWRICDNYLYLAVLISAAFLILNQVTLVNFVILIFIVCMIPFLKAKSFIITIILILTCMALVLRQIFQLNLINDLILHNSLTLMFQCKSNFDKMMLSNAAFIHHKDHYDFGILGWLLYENDKKNLSSKAYIIIIIIVIISKIAQLYQKYIQSVEKIAEMDKSLIFPGVYVNHVDTSISNCIKYIVNFGFYRFGLELSIIFAIITSANHIDLFGILHIIMAGIFIFSERKACGRCFGIWIVVLIFLIIIQYGLGLGLPQNLCMKYPWDTLITNNFCSAKIFMGLPYVFIPPYKNTILRKPDIGVLIYDFILLLTVVHQHFVFYLEKCEAIKSRSGNNDCITIKIDKNEKISVPDFMIERHSHLDYVKIGVFYLFYWISILWVFISSQRQSILCLIYVLISFFFLSKGRLYFLVSHKKLMGMWTLVVAYTYFVLFFTSLYQFPICIFDQFPKWLSTLMDIPCYSSKYSTCNNVDMNLPEIDDNDVFNRSYDIICIILLLIQRRIFMSQYFRHVVDSMRITDELASYGAKIIDAKLIDEVRNQKHEEEKVMIKIRESTSRIREKFSIGRDLEYHYEVIRTGYSYFKLNDPKWNNHADDDEEDSDNVDTHSTGVMDRTEQFTTSVIHGIQQAVSHNTKPSQSNLKKFATKIINLNKVRSRTERSTGDIETLKPLKSTALSENISDVLDNNHIDSQLSTLYNSKNSAEISLKNIYDDNNLEYDIEDARVSHGSDVLDDAIVETGEQVLDNEPSVFNDISNIPYDDNVESKFVYDYYTPNINTHSNVVIDDQNEKFSCCSCLKRFFMHVKANLLIILNNLSRDYRTVYDRLQVEREKMKKLFNSNRITNVSVQEVVVNISNQEYSTCNEDVGLRNSHDSSDWFDVLIGFVITIISKSQNICYFCFILNATVYGT</sequence>
<dbReference type="GO" id="GO:0008381">
    <property type="term" value="F:mechanosensitive monoatomic ion channel activity"/>
    <property type="evidence" value="ECO:0007669"/>
    <property type="project" value="InterPro"/>
</dbReference>
<reference evidence="4 5" key="1">
    <citation type="submission" date="2016-04" db="EMBL/GenBank/DDBJ databases">
        <title>The genome of Intoshia linei affirms orthonectids as highly simplified spiralians.</title>
        <authorList>
            <person name="Mikhailov K.V."/>
            <person name="Slusarev G.S."/>
            <person name="Nikitin M.A."/>
            <person name="Logacheva M.D."/>
            <person name="Penin A."/>
            <person name="Aleoshin V."/>
            <person name="Panchin Y.V."/>
        </authorList>
    </citation>
    <scope>NUCLEOTIDE SEQUENCE [LARGE SCALE GENOMIC DNA]</scope>
    <source>
        <strain evidence="4">Intl2013</strain>
        <tissue evidence="4">Whole animal</tissue>
    </source>
</reference>
<feature type="transmembrane region" description="Helical" evidence="1">
    <location>
        <begin position="52"/>
        <end position="68"/>
    </location>
</feature>
<feature type="transmembrane region" description="Helical" evidence="1">
    <location>
        <begin position="1016"/>
        <end position="1034"/>
    </location>
</feature>
<dbReference type="InterPro" id="IPR027272">
    <property type="entry name" value="Piezo"/>
</dbReference>
<feature type="transmembrane region" description="Helical" evidence="1">
    <location>
        <begin position="89"/>
        <end position="108"/>
    </location>
</feature>
<organism evidence="4 5">
    <name type="scientific">Intoshia linei</name>
    <dbReference type="NCBI Taxonomy" id="1819745"/>
    <lineage>
        <taxon>Eukaryota</taxon>
        <taxon>Metazoa</taxon>
        <taxon>Spiralia</taxon>
        <taxon>Lophotrochozoa</taxon>
        <taxon>Mesozoa</taxon>
        <taxon>Orthonectida</taxon>
        <taxon>Rhopaluridae</taxon>
        <taxon>Intoshia</taxon>
    </lineage>
</organism>
<dbReference type="GO" id="GO:0016020">
    <property type="term" value="C:membrane"/>
    <property type="evidence" value="ECO:0007669"/>
    <property type="project" value="InterPro"/>
</dbReference>
<feature type="transmembrane region" description="Helical" evidence="1">
    <location>
        <begin position="1072"/>
        <end position="1092"/>
    </location>
</feature>
<protein>
    <submittedName>
        <fullName evidence="4">Uncharacterized protein</fullName>
    </submittedName>
</protein>
<gene>
    <name evidence="4" type="ORF">A3Q56_02694</name>
</gene>
<feature type="domain" description="Piezo TM1-24" evidence="3">
    <location>
        <begin position="88"/>
        <end position="583"/>
    </location>
</feature>
<feature type="transmembrane region" description="Helical" evidence="1">
    <location>
        <begin position="660"/>
        <end position="688"/>
    </location>
</feature>
<feature type="non-terminal residue" evidence="4">
    <location>
        <position position="1560"/>
    </location>
</feature>
<evidence type="ECO:0000313" key="4">
    <source>
        <dbReference type="EMBL" id="OAF69572.1"/>
    </source>
</evidence>
<keyword evidence="1" id="KW-0812">Transmembrane</keyword>
<feature type="transmembrane region" description="Helical" evidence="1">
    <location>
        <begin position="114"/>
        <end position="133"/>
    </location>
</feature>
<feature type="transmembrane region" description="Helical" evidence="1">
    <location>
        <begin position="508"/>
        <end position="527"/>
    </location>
</feature>
<feature type="transmembrane region" description="Helical" evidence="1">
    <location>
        <begin position="700"/>
        <end position="719"/>
    </location>
</feature>
<feature type="transmembrane region" description="Helical" evidence="1">
    <location>
        <begin position="452"/>
        <end position="470"/>
    </location>
</feature>
<feature type="transmembrane region" description="Helical" evidence="1">
    <location>
        <begin position="329"/>
        <end position="351"/>
    </location>
</feature>
<evidence type="ECO:0000256" key="1">
    <source>
        <dbReference type="SAM" id="Phobius"/>
    </source>
</evidence>
<feature type="transmembrane region" description="Helical" evidence="1">
    <location>
        <begin position="861"/>
        <end position="877"/>
    </location>
</feature>
<dbReference type="Proteomes" id="UP000078046">
    <property type="component" value="Unassembled WGS sequence"/>
</dbReference>
<feature type="domain" description="Piezo TM25-28" evidence="2">
    <location>
        <begin position="996"/>
        <end position="1222"/>
    </location>
</feature>
<accession>A0A177B7A4</accession>
<keyword evidence="5" id="KW-1185">Reference proteome</keyword>
<dbReference type="EMBL" id="LWCA01000260">
    <property type="protein sequence ID" value="OAF69572.1"/>
    <property type="molecule type" value="Genomic_DNA"/>
</dbReference>
<feature type="transmembrane region" description="Helical" evidence="1">
    <location>
        <begin position="387"/>
        <end position="404"/>
    </location>
</feature>
<comment type="caution">
    <text evidence="4">The sequence shown here is derived from an EMBL/GenBank/DDBJ whole genome shotgun (WGS) entry which is preliminary data.</text>
</comment>
<dbReference type="PANTHER" id="PTHR47049:SF2">
    <property type="entry name" value="PIEZO-TYPE MECHANOSENSITIVE ION CHANNEL HOMOLOG"/>
    <property type="match status" value="1"/>
</dbReference>
<dbReference type="OrthoDB" id="303066at2759"/>
<dbReference type="Pfam" id="PF24871">
    <property type="entry name" value="Piezo_TM1-24"/>
    <property type="match status" value="1"/>
</dbReference>
<feature type="transmembrane region" description="Helical" evidence="1">
    <location>
        <begin position="145"/>
        <end position="162"/>
    </location>
</feature>
<feature type="transmembrane region" description="Helical" evidence="1">
    <location>
        <begin position="781"/>
        <end position="798"/>
    </location>
</feature>
<proteinExistence type="predicted"/>
<evidence type="ECO:0000259" key="3">
    <source>
        <dbReference type="Pfam" id="PF24871"/>
    </source>
</evidence>
<evidence type="ECO:0000313" key="5">
    <source>
        <dbReference type="Proteomes" id="UP000078046"/>
    </source>
</evidence>
<dbReference type="InterPro" id="IPR056769">
    <property type="entry name" value="Piezo_TM1-24"/>
</dbReference>
<keyword evidence="1" id="KW-1133">Transmembrane helix</keyword>
<dbReference type="InterPro" id="IPR031805">
    <property type="entry name" value="Piezo_TM25-28"/>
</dbReference>
<feature type="transmembrane region" description="Helical" evidence="1">
    <location>
        <begin position="292"/>
        <end position="323"/>
    </location>
</feature>
<feature type="transmembrane region" description="Helical" evidence="1">
    <location>
        <begin position="889"/>
        <end position="908"/>
    </location>
</feature>